<dbReference type="RefSeq" id="WP_211936159.1">
    <property type="nucleotide sequence ID" value="NZ_CP073078.1"/>
</dbReference>
<dbReference type="AlphaFoldDB" id="A0A975FW95"/>
<keyword evidence="2" id="KW-1185">Reference proteome</keyword>
<reference evidence="1" key="1">
    <citation type="submission" date="2021-04" db="EMBL/GenBank/DDBJ databases">
        <title>The complete genome sequence of Caulobacter sp. S6.</title>
        <authorList>
            <person name="Tang Y."/>
            <person name="Ouyang W."/>
            <person name="Liu Q."/>
            <person name="Huang B."/>
            <person name="Guo Z."/>
            <person name="Lei P."/>
        </authorList>
    </citation>
    <scope>NUCLEOTIDE SEQUENCE</scope>
    <source>
        <strain evidence="1">S6</strain>
    </source>
</reference>
<evidence type="ECO:0000313" key="1">
    <source>
        <dbReference type="EMBL" id="QUD86107.1"/>
    </source>
</evidence>
<gene>
    <name evidence="1" type="ORF">KCG34_13455</name>
</gene>
<proteinExistence type="predicted"/>
<dbReference type="EMBL" id="CP073078">
    <property type="protein sequence ID" value="QUD86107.1"/>
    <property type="molecule type" value="Genomic_DNA"/>
</dbReference>
<protein>
    <submittedName>
        <fullName evidence="1">Uncharacterized protein</fullName>
    </submittedName>
</protein>
<dbReference type="KEGG" id="caul:KCG34_13455"/>
<name>A0A975FW95_9CAUL</name>
<accession>A0A975FW95</accession>
<organism evidence="1 2">
    <name type="scientific">Phenylobacterium montanum</name>
    <dbReference type="NCBI Taxonomy" id="2823693"/>
    <lineage>
        <taxon>Bacteria</taxon>
        <taxon>Pseudomonadati</taxon>
        <taxon>Pseudomonadota</taxon>
        <taxon>Alphaproteobacteria</taxon>
        <taxon>Caulobacterales</taxon>
        <taxon>Caulobacteraceae</taxon>
        <taxon>Phenylobacterium</taxon>
    </lineage>
</organism>
<evidence type="ECO:0000313" key="2">
    <source>
        <dbReference type="Proteomes" id="UP000676409"/>
    </source>
</evidence>
<dbReference type="Proteomes" id="UP000676409">
    <property type="component" value="Chromosome"/>
</dbReference>
<sequence length="445" mass="48512">MSNLSTNQASILRSIFSAAPDSAVVNLEQALAHEVTRGGPMAEVHSLVAQEASNRRARSLAFMPLLPLCRPAAIGPYPKFPFETLALLWTACKEKEPNAARAVEALGPIRDEDERAYAHSACDAVCRIAAEGLRGGLAEFAGVRTLLDKVPGRAELFIKLLDLAPLARAALMRLPDWMGRLNEERAVAIRIAYNDGVDLSDDGGPRLLDILCAHMPEPWKVLHLISAVMDRPTDRFAASSEIARFGEFYMDDIDRRLGEGRNFDPNGGRAAGVAAAESVHVIALEIAEFETSLDISRDGVWGARIAKQKLALAQLAETRLAQIDKALDQALPLTQVKFGKGVRGFPKLNEDPSPPQLNKAQSYLAFFEQCRASANQAGYGSTRAKAGERMDARLTQYVEDLLELLRGEEVQNPERIRRYLEAAADLVAVAKGEQAAAIIRRRAAA</sequence>